<reference evidence="2" key="1">
    <citation type="submission" date="2023-05" db="EMBL/GenBank/DDBJ databases">
        <authorList>
            <person name="Zhang X."/>
        </authorList>
    </citation>
    <scope>NUCLEOTIDE SEQUENCE</scope>
    <source>
        <strain evidence="2">YF14B1</strain>
    </source>
</reference>
<evidence type="ECO:0000259" key="1">
    <source>
        <dbReference type="Pfam" id="PF01609"/>
    </source>
</evidence>
<dbReference type="EMBL" id="JASJOS010000021">
    <property type="protein sequence ID" value="MDJ1485532.1"/>
    <property type="molecule type" value="Genomic_DNA"/>
</dbReference>
<sequence>MIQVRVVVIQVRANALLSNIKPEKALSKVTVKSYRAEQIFTKNRWVLLRKPRWIYGQSMYVAGIKLPNGEHVILMSSEYLPTIAQIYSQRWQIETLFGAFKSRGFNLAGVNNYKRISTFLFVESITLTWAIRSMVT</sequence>
<gene>
    <name evidence="2" type="ORF">QNI16_33890</name>
</gene>
<dbReference type="GO" id="GO:0006313">
    <property type="term" value="P:DNA transposition"/>
    <property type="evidence" value="ECO:0007669"/>
    <property type="project" value="InterPro"/>
</dbReference>
<dbReference type="RefSeq" id="WP_313988220.1">
    <property type="nucleotide sequence ID" value="NZ_JASJOS010000021.1"/>
</dbReference>
<evidence type="ECO:0000313" key="2">
    <source>
        <dbReference type="EMBL" id="MDJ1485532.1"/>
    </source>
</evidence>
<dbReference type="SUPFAM" id="SSF53098">
    <property type="entry name" value="Ribonuclease H-like"/>
    <property type="match status" value="1"/>
</dbReference>
<organism evidence="2 3">
    <name type="scientific">Xanthocytophaga flava</name>
    <dbReference type="NCBI Taxonomy" id="3048013"/>
    <lineage>
        <taxon>Bacteria</taxon>
        <taxon>Pseudomonadati</taxon>
        <taxon>Bacteroidota</taxon>
        <taxon>Cytophagia</taxon>
        <taxon>Cytophagales</taxon>
        <taxon>Rhodocytophagaceae</taxon>
        <taxon>Xanthocytophaga</taxon>
    </lineage>
</organism>
<dbReference type="GO" id="GO:0004803">
    <property type="term" value="F:transposase activity"/>
    <property type="evidence" value="ECO:0007669"/>
    <property type="project" value="InterPro"/>
</dbReference>
<accession>A0AAE3QU66</accession>
<proteinExistence type="predicted"/>
<dbReference type="InterPro" id="IPR002559">
    <property type="entry name" value="Transposase_11"/>
</dbReference>
<dbReference type="AlphaFoldDB" id="A0AAE3QU66"/>
<evidence type="ECO:0000313" key="3">
    <source>
        <dbReference type="Proteomes" id="UP001241110"/>
    </source>
</evidence>
<dbReference type="InterPro" id="IPR012337">
    <property type="entry name" value="RNaseH-like_sf"/>
</dbReference>
<dbReference type="GO" id="GO:0003677">
    <property type="term" value="F:DNA binding"/>
    <property type="evidence" value="ECO:0007669"/>
    <property type="project" value="InterPro"/>
</dbReference>
<dbReference type="Proteomes" id="UP001241110">
    <property type="component" value="Unassembled WGS sequence"/>
</dbReference>
<name>A0AAE3QU66_9BACT</name>
<protein>
    <submittedName>
        <fullName evidence="2">Transposase</fullName>
    </submittedName>
</protein>
<feature type="domain" description="Transposase IS4-like" evidence="1">
    <location>
        <begin position="35"/>
        <end position="122"/>
    </location>
</feature>
<comment type="caution">
    <text evidence="2">The sequence shown here is derived from an EMBL/GenBank/DDBJ whole genome shotgun (WGS) entry which is preliminary data.</text>
</comment>
<dbReference type="Pfam" id="PF01609">
    <property type="entry name" value="DDE_Tnp_1"/>
    <property type="match status" value="1"/>
</dbReference>